<evidence type="ECO:0000313" key="1">
    <source>
        <dbReference type="EMBL" id="CBE68922.1"/>
    </source>
</evidence>
<accession>D5MGP1</accession>
<name>D5MGP1_METO1</name>
<evidence type="ECO:0000313" key="2">
    <source>
        <dbReference type="Proteomes" id="UP000006898"/>
    </source>
</evidence>
<sequence length="60" mass="6595">MSVVSDQGRIGKKRINPHIAVTKAWCCLCTIGAVGLAHQPSRKCDNNHKLEQNKSDYSEG</sequence>
<dbReference type="Proteomes" id="UP000006898">
    <property type="component" value="Chromosome"/>
</dbReference>
<reference evidence="1 2" key="1">
    <citation type="journal article" date="2010" name="Nature">
        <title>Nitrite-driven anaerobic methane oxidation by oxygenic bacteria.</title>
        <authorList>
            <person name="Ettwig K.F."/>
            <person name="Butler M.K."/>
            <person name="Le Paslier D."/>
            <person name="Pelletier E."/>
            <person name="Mangenot S."/>
            <person name="Kuypers M.M.M."/>
            <person name="Schreiber F."/>
            <person name="Dutilh B.E."/>
            <person name="Zedelius J."/>
            <person name="de Beer D."/>
            <person name="Gloerich J."/>
            <person name="Wessels H.J.C.T."/>
            <person name="van Allen T."/>
            <person name="Luesken F."/>
            <person name="Wu M."/>
            <person name="van de Pas-Schoonen K.T."/>
            <person name="Op den Camp H.J.M."/>
            <person name="Janssen-Megens E.M."/>
            <person name="Francoijs K-J."/>
            <person name="Stunnenberg H."/>
            <person name="Weissenbach J."/>
            <person name="Jetten M.S.M."/>
            <person name="Strous M."/>
        </authorList>
    </citation>
    <scope>NUCLEOTIDE SEQUENCE [LARGE SCALE GENOMIC DNA]</scope>
</reference>
<dbReference type="HOGENOM" id="CLU_2932672_0_0_0"/>
<organism evidence="1 2">
    <name type="scientific">Methylomirabilis oxygeniifera</name>
    <dbReference type="NCBI Taxonomy" id="671143"/>
    <lineage>
        <taxon>Bacteria</taxon>
        <taxon>Candidatus Methylomirabilota</taxon>
        <taxon>Candidatus Methylomirabilia</taxon>
        <taxon>Candidatus Methylomirabilales</taxon>
        <taxon>Candidatus Methylomirabilaceae</taxon>
        <taxon>Candidatus Methylomirabilis</taxon>
    </lineage>
</organism>
<dbReference type="AlphaFoldDB" id="D5MGP1"/>
<proteinExistence type="predicted"/>
<protein>
    <submittedName>
        <fullName evidence="1">Uncharacterized protein</fullName>
    </submittedName>
</protein>
<dbReference type="EMBL" id="FP565575">
    <property type="protein sequence ID" value="CBE68922.1"/>
    <property type="molecule type" value="Genomic_DNA"/>
</dbReference>
<dbReference type="KEGG" id="mox:DAMO_1872"/>
<gene>
    <name evidence="1" type="ORF">DAMO_1872</name>
</gene>